<reference evidence="3" key="1">
    <citation type="journal article" date="2017" name="Nat. Ecol. Evol.">
        <title>Genome expansion and lineage-specific genetic innovations in the forest pathogenic fungi Armillaria.</title>
        <authorList>
            <person name="Sipos G."/>
            <person name="Prasanna A.N."/>
            <person name="Walter M.C."/>
            <person name="O'Connor E."/>
            <person name="Balint B."/>
            <person name="Krizsan K."/>
            <person name="Kiss B."/>
            <person name="Hess J."/>
            <person name="Varga T."/>
            <person name="Slot J."/>
            <person name="Riley R."/>
            <person name="Boka B."/>
            <person name="Rigling D."/>
            <person name="Barry K."/>
            <person name="Lee J."/>
            <person name="Mihaltcheva S."/>
            <person name="LaButti K."/>
            <person name="Lipzen A."/>
            <person name="Waldron R."/>
            <person name="Moloney N.M."/>
            <person name="Sperisen C."/>
            <person name="Kredics L."/>
            <person name="Vagvoelgyi C."/>
            <person name="Patrignani A."/>
            <person name="Fitzpatrick D."/>
            <person name="Nagy I."/>
            <person name="Doyle S."/>
            <person name="Anderson J.B."/>
            <person name="Grigoriev I.V."/>
            <person name="Gueldener U."/>
            <person name="Muensterkoetter M."/>
            <person name="Nagy L.G."/>
        </authorList>
    </citation>
    <scope>NUCLEOTIDE SEQUENCE [LARGE SCALE GENOMIC DNA]</scope>
    <source>
        <strain evidence="3">Ar21-2</strain>
    </source>
</reference>
<protein>
    <recommendedName>
        <fullName evidence="1">F-box domain-containing protein</fullName>
    </recommendedName>
</protein>
<accession>A0A2H3E3D2</accession>
<dbReference type="InParanoid" id="A0A2H3E3D2"/>
<sequence>MHLLDLPPEVLSLIVSDTDRDTLLTLCLTEKHLLHEIARRFLRRNVAVVLDGCQIPKPNLLSFDTSSLSAIRTLSLVVHGYLELDSKLYSRVFTHMVNLNHVRVSGGTGTLVRSIVENVAASLVTLELEGCDAEPQDFAGMVPVSIRRLSISRCHSNIRFILGPLAVEELEVYGPGLDGGCMHVGVALRRLTDENLKRLYVIGTCRDSGCRDIVHLTRALETRLASLEVLVLDIPFSQITLEKLLRVVSLYPALKTLYLRGLPLYRAPKVCSLNLVCEGAQSSIPNDMKVFGMS</sequence>
<proteinExistence type="predicted"/>
<gene>
    <name evidence="2" type="ORF">ARMGADRAFT_786499</name>
</gene>
<evidence type="ECO:0000313" key="2">
    <source>
        <dbReference type="EMBL" id="PBK95073.1"/>
    </source>
</evidence>
<dbReference type="InterPro" id="IPR032675">
    <property type="entry name" value="LRR_dom_sf"/>
</dbReference>
<dbReference type="InterPro" id="IPR001810">
    <property type="entry name" value="F-box_dom"/>
</dbReference>
<keyword evidence="3" id="KW-1185">Reference proteome</keyword>
<organism evidence="2 3">
    <name type="scientific">Armillaria gallica</name>
    <name type="common">Bulbous honey fungus</name>
    <name type="synonym">Armillaria bulbosa</name>
    <dbReference type="NCBI Taxonomy" id="47427"/>
    <lineage>
        <taxon>Eukaryota</taxon>
        <taxon>Fungi</taxon>
        <taxon>Dikarya</taxon>
        <taxon>Basidiomycota</taxon>
        <taxon>Agaricomycotina</taxon>
        <taxon>Agaricomycetes</taxon>
        <taxon>Agaricomycetidae</taxon>
        <taxon>Agaricales</taxon>
        <taxon>Marasmiineae</taxon>
        <taxon>Physalacriaceae</taxon>
        <taxon>Armillaria</taxon>
    </lineage>
</organism>
<dbReference type="OMA" id="LDGGCMH"/>
<dbReference type="AlphaFoldDB" id="A0A2H3E3D2"/>
<dbReference type="SUPFAM" id="SSF52047">
    <property type="entry name" value="RNI-like"/>
    <property type="match status" value="1"/>
</dbReference>
<dbReference type="Gene3D" id="3.80.10.10">
    <property type="entry name" value="Ribonuclease Inhibitor"/>
    <property type="match status" value="1"/>
</dbReference>
<name>A0A2H3E3D2_ARMGA</name>
<dbReference type="Proteomes" id="UP000217790">
    <property type="component" value="Unassembled WGS sequence"/>
</dbReference>
<feature type="domain" description="F-box" evidence="1">
    <location>
        <begin position="1"/>
        <end position="44"/>
    </location>
</feature>
<dbReference type="EMBL" id="KZ293652">
    <property type="protein sequence ID" value="PBK95073.1"/>
    <property type="molecule type" value="Genomic_DNA"/>
</dbReference>
<dbReference type="PROSITE" id="PS50181">
    <property type="entry name" value="FBOX"/>
    <property type="match status" value="1"/>
</dbReference>
<evidence type="ECO:0000259" key="1">
    <source>
        <dbReference type="PROSITE" id="PS50181"/>
    </source>
</evidence>
<dbReference type="OrthoDB" id="2951431at2759"/>
<evidence type="ECO:0000313" key="3">
    <source>
        <dbReference type="Proteomes" id="UP000217790"/>
    </source>
</evidence>